<proteinExistence type="inferred from homology"/>
<dbReference type="GO" id="GO:0001181">
    <property type="term" value="F:RNA polymerase I general transcription initiation factor activity"/>
    <property type="evidence" value="ECO:0007669"/>
    <property type="project" value="InterPro"/>
</dbReference>
<evidence type="ECO:0000313" key="4">
    <source>
        <dbReference type="Proteomes" id="UP000217199"/>
    </source>
</evidence>
<gene>
    <name evidence="3" type="ORF">PNOK_0391700</name>
</gene>
<comment type="caution">
    <text evidence="3">The sequence shown here is derived from an EMBL/GenBank/DDBJ whole genome shotgun (WGS) entry which is preliminary data.</text>
</comment>
<name>A0A286UNZ1_9AGAM</name>
<dbReference type="GO" id="GO:0003743">
    <property type="term" value="F:translation initiation factor activity"/>
    <property type="evidence" value="ECO:0007669"/>
    <property type="project" value="UniProtKB-KW"/>
</dbReference>
<dbReference type="FunCoup" id="A0A286UNZ1">
    <property type="interactions" value="452"/>
</dbReference>
<feature type="compositionally biased region" description="Low complexity" evidence="2">
    <location>
        <begin position="411"/>
        <end position="422"/>
    </location>
</feature>
<dbReference type="Pfam" id="PF05327">
    <property type="entry name" value="RRN3"/>
    <property type="match status" value="1"/>
</dbReference>
<evidence type="ECO:0000256" key="2">
    <source>
        <dbReference type="SAM" id="MobiDB-lite"/>
    </source>
</evidence>
<dbReference type="InParanoid" id="A0A286UNZ1"/>
<protein>
    <submittedName>
        <fullName evidence="3">RNA polymerase I-specific transcription initiation factor RRN3</fullName>
    </submittedName>
</protein>
<evidence type="ECO:0000313" key="3">
    <source>
        <dbReference type="EMBL" id="PAV21290.1"/>
    </source>
</evidence>
<dbReference type="STRING" id="2282107.A0A286UNZ1"/>
<feature type="compositionally biased region" description="Acidic residues" evidence="2">
    <location>
        <begin position="335"/>
        <end position="352"/>
    </location>
</feature>
<evidence type="ECO:0000256" key="1">
    <source>
        <dbReference type="ARBA" id="ARBA00010098"/>
    </source>
</evidence>
<keyword evidence="3" id="KW-0648">Protein biosynthesis</keyword>
<dbReference type="GO" id="GO:0001042">
    <property type="term" value="F:RNA polymerase I core binding"/>
    <property type="evidence" value="ECO:0007669"/>
    <property type="project" value="TreeGrafter"/>
</dbReference>
<comment type="similarity">
    <text evidence="1">Belongs to the RRN3 family.</text>
</comment>
<reference evidence="3 4" key="1">
    <citation type="journal article" date="2017" name="Mol. Ecol.">
        <title>Comparative and population genomic landscape of Phellinus noxius: A hypervariable fungus causing root rot in trees.</title>
        <authorList>
            <person name="Chung C.L."/>
            <person name="Lee T.J."/>
            <person name="Akiba M."/>
            <person name="Lee H.H."/>
            <person name="Kuo T.H."/>
            <person name="Liu D."/>
            <person name="Ke H.M."/>
            <person name="Yokoi T."/>
            <person name="Roa M.B."/>
            <person name="Lu M.J."/>
            <person name="Chang Y.Y."/>
            <person name="Ann P.J."/>
            <person name="Tsai J.N."/>
            <person name="Chen C.Y."/>
            <person name="Tzean S.S."/>
            <person name="Ota Y."/>
            <person name="Hattori T."/>
            <person name="Sahashi N."/>
            <person name="Liou R.F."/>
            <person name="Kikuchi T."/>
            <person name="Tsai I.J."/>
        </authorList>
    </citation>
    <scope>NUCLEOTIDE SEQUENCE [LARGE SCALE GENOMIC DNA]</scope>
    <source>
        <strain evidence="3 4">FFPRI411160</strain>
    </source>
</reference>
<dbReference type="OrthoDB" id="26970at2759"/>
<sequence length="787" mass="89652">MDPHSTHSRHSQYNNQQRRPKYGPSLQNIRQMEVKTTNVFEHFRKDSTSSLPTSTSLTSKVSKENVSRPIASNSRVRRDEKYKRDMYLAFIDNALTQKARGVNEHYDDLVRQFDPVSSYTKPQQQTPMIHQFELRSYITALTHVVSKLDRDHRTLVDAIVGMPWMTMDSAFVKAYVSFIGMLVSARPEYLTLVLEKAAQNLTYHSARRILDTGIAESSSAPLTRRVVYDRVHSLIFHLLELIPTLPSTLYPLLVRNFPHKRQREAEHVTYIRNLLRLSDYCYELWDRILGLIVDRTIQIDVEIQVELEDLEAEGAGEEAEEVFHLDPFDSLIGQEGDEDSDSDSDSDTEEQALSDISSDAGTDIEDKHEEELDTKHVRDMVAKLDSILEVIFKHLDRMYKQSTTTVEKAQEISSEESQSSEAGPLLTVPDTTHTHSMMDSHFNSLLTIFERTILRTFKSRYTQFLVFWYSSLDNQFRDHFLGTVISAALLEPSQPVVTRAAAASYVASYVSRASFVARDEAQMVVNVLCQFLETHLDEFDLYEKQRTQSIQKTSGMEPSSIVTQQSSEQHTVFYAVAQAVFLIFCFRWRDLMQREETDGEIDELGGSFTVPSRAWIPQLNVIQRAVNSTLNPLKVCSPNVVQQFARVAQHVGFIYCFSILEANRRSDSKDLHGNIPAISSITTKQSFDADLTTFFPFDPYRLPRSSSYIESIYREWSSVAIDDSDEEDEDDGDEEEDYTDEETDLPKTSSEGDLYMHGPSSFADETSGLGESFGGMSISPAPLRPIA</sequence>
<dbReference type="GO" id="GO:0005634">
    <property type="term" value="C:nucleus"/>
    <property type="evidence" value="ECO:0007669"/>
    <property type="project" value="TreeGrafter"/>
</dbReference>
<keyword evidence="3" id="KW-0396">Initiation factor</keyword>
<feature type="region of interest" description="Disordered" evidence="2">
    <location>
        <begin position="720"/>
        <end position="787"/>
    </location>
</feature>
<dbReference type="Proteomes" id="UP000217199">
    <property type="component" value="Unassembled WGS sequence"/>
</dbReference>
<feature type="compositionally biased region" description="Acidic residues" evidence="2">
    <location>
        <begin position="722"/>
        <end position="743"/>
    </location>
</feature>
<feature type="compositionally biased region" description="Low complexity" evidence="2">
    <location>
        <begin position="48"/>
        <end position="59"/>
    </location>
</feature>
<dbReference type="PANTHER" id="PTHR12790">
    <property type="entry name" value="TRANSCRIPTION INITIATION FACTOR IA RRN3"/>
    <property type="match status" value="1"/>
</dbReference>
<dbReference type="AlphaFoldDB" id="A0A286UNZ1"/>
<feature type="region of interest" description="Disordered" evidence="2">
    <location>
        <begin position="45"/>
        <end position="74"/>
    </location>
</feature>
<dbReference type="PANTHER" id="PTHR12790:SF0">
    <property type="entry name" value="RNA POLYMERASE I-SPECIFIC TRANSCRIPTION INITIATION FACTOR RRN3-RELATED"/>
    <property type="match status" value="1"/>
</dbReference>
<dbReference type="InterPro" id="IPR007991">
    <property type="entry name" value="RNA_pol_I_trans_ini_fac_RRN3"/>
</dbReference>
<dbReference type="GO" id="GO:0006361">
    <property type="term" value="P:transcription initiation at RNA polymerase I promoter"/>
    <property type="evidence" value="ECO:0007669"/>
    <property type="project" value="InterPro"/>
</dbReference>
<keyword evidence="4" id="KW-1185">Reference proteome</keyword>
<feature type="compositionally biased region" description="Basic residues" evidence="2">
    <location>
        <begin position="1"/>
        <end position="10"/>
    </location>
</feature>
<feature type="region of interest" description="Disordered" evidence="2">
    <location>
        <begin position="333"/>
        <end position="372"/>
    </location>
</feature>
<accession>A0A286UNZ1</accession>
<organism evidence="3 4">
    <name type="scientific">Pyrrhoderma noxium</name>
    <dbReference type="NCBI Taxonomy" id="2282107"/>
    <lineage>
        <taxon>Eukaryota</taxon>
        <taxon>Fungi</taxon>
        <taxon>Dikarya</taxon>
        <taxon>Basidiomycota</taxon>
        <taxon>Agaricomycotina</taxon>
        <taxon>Agaricomycetes</taxon>
        <taxon>Hymenochaetales</taxon>
        <taxon>Hymenochaetaceae</taxon>
        <taxon>Pyrrhoderma</taxon>
    </lineage>
</organism>
<dbReference type="EMBL" id="NBII01000003">
    <property type="protein sequence ID" value="PAV21290.1"/>
    <property type="molecule type" value="Genomic_DNA"/>
</dbReference>
<feature type="region of interest" description="Disordered" evidence="2">
    <location>
        <begin position="406"/>
        <end position="426"/>
    </location>
</feature>
<feature type="region of interest" description="Disordered" evidence="2">
    <location>
        <begin position="1"/>
        <end position="25"/>
    </location>
</feature>